<sequence length="576" mass="62576">MRSSLFLIILPCICVLSLISQVVAQDFAVPSFWRKPTSTLSHQARLGLIDGLFNTITRTYDKESGLFTGVGIPESAHILHALSSFDYFNGSTTNQELVTNSLNTMFTLVPNITAPEVPQANSDAIYWGLAAMNAYRAYKDESLIKYAEAMWKQGSAYMVTPQDAAAGTHPMRNVSIKGTCYGVTTAGAVFWIADNHANTVVNGEATGSLFVLSARLYQHTNDTQYLDTMNLTLDFLTKQLYNGNIIQDTIDLASCYVYSLTITQNSGWAIDGLTTVVGMNSSWTSFLSNLVSTVIPNPAWTNITDGVIMEGPKDATDATTAQFLFPLKGIYIRGLYERYRSIPPDSNEAVLIQRHITVQLNALLDLASTPGSHQYSPRWEGPPPPVLLPYGQLSAADVLIAAAGFPADSDNNTETATPSSSPAHPTNTQQTQSGSHRNNSIISNAAIGGIVAGVIILMTMIVAALWFVVRRRARRELLQKNSTVLETAAHPYLSQQIPGAPDDSTMRLMGGEESLGGVVRGPARQSKRSRWLGFRHGQPLNDSGNGIGESSSSSSSRRLAQDQSSPDEEPPRYSER</sequence>
<gene>
    <name evidence="1" type="ORF">BDY19DRAFT_997489</name>
</gene>
<evidence type="ECO:0000313" key="2">
    <source>
        <dbReference type="Proteomes" id="UP001055072"/>
    </source>
</evidence>
<name>A0ACB8TSF3_9APHY</name>
<organism evidence="1 2">
    <name type="scientific">Irpex rosettiformis</name>
    <dbReference type="NCBI Taxonomy" id="378272"/>
    <lineage>
        <taxon>Eukaryota</taxon>
        <taxon>Fungi</taxon>
        <taxon>Dikarya</taxon>
        <taxon>Basidiomycota</taxon>
        <taxon>Agaricomycotina</taxon>
        <taxon>Agaricomycetes</taxon>
        <taxon>Polyporales</taxon>
        <taxon>Irpicaceae</taxon>
        <taxon>Irpex</taxon>
    </lineage>
</organism>
<dbReference type="Proteomes" id="UP001055072">
    <property type="component" value="Unassembled WGS sequence"/>
</dbReference>
<accession>A0ACB8TSF3</accession>
<evidence type="ECO:0000313" key="1">
    <source>
        <dbReference type="EMBL" id="KAI0084759.1"/>
    </source>
</evidence>
<dbReference type="EMBL" id="MU274939">
    <property type="protein sequence ID" value="KAI0084759.1"/>
    <property type="molecule type" value="Genomic_DNA"/>
</dbReference>
<protein>
    <submittedName>
        <fullName evidence="1">Uncharacterized protein</fullName>
    </submittedName>
</protein>
<keyword evidence="2" id="KW-1185">Reference proteome</keyword>
<proteinExistence type="predicted"/>
<reference evidence="1" key="1">
    <citation type="journal article" date="2021" name="Environ. Microbiol.">
        <title>Gene family expansions and transcriptome signatures uncover fungal adaptations to wood decay.</title>
        <authorList>
            <person name="Hage H."/>
            <person name="Miyauchi S."/>
            <person name="Viragh M."/>
            <person name="Drula E."/>
            <person name="Min B."/>
            <person name="Chaduli D."/>
            <person name="Navarro D."/>
            <person name="Favel A."/>
            <person name="Norest M."/>
            <person name="Lesage-Meessen L."/>
            <person name="Balint B."/>
            <person name="Merenyi Z."/>
            <person name="de Eugenio L."/>
            <person name="Morin E."/>
            <person name="Martinez A.T."/>
            <person name="Baldrian P."/>
            <person name="Stursova M."/>
            <person name="Martinez M.J."/>
            <person name="Novotny C."/>
            <person name="Magnuson J.K."/>
            <person name="Spatafora J.W."/>
            <person name="Maurice S."/>
            <person name="Pangilinan J."/>
            <person name="Andreopoulos W."/>
            <person name="LaButti K."/>
            <person name="Hundley H."/>
            <person name="Na H."/>
            <person name="Kuo A."/>
            <person name="Barry K."/>
            <person name="Lipzen A."/>
            <person name="Henrissat B."/>
            <person name="Riley R."/>
            <person name="Ahrendt S."/>
            <person name="Nagy L.G."/>
            <person name="Grigoriev I.V."/>
            <person name="Martin F."/>
            <person name="Rosso M.N."/>
        </authorList>
    </citation>
    <scope>NUCLEOTIDE SEQUENCE</scope>
    <source>
        <strain evidence="1">CBS 384.51</strain>
    </source>
</reference>
<comment type="caution">
    <text evidence="1">The sequence shown here is derived from an EMBL/GenBank/DDBJ whole genome shotgun (WGS) entry which is preliminary data.</text>
</comment>